<dbReference type="SUPFAM" id="SSF53067">
    <property type="entry name" value="Actin-like ATPase domain"/>
    <property type="match status" value="2"/>
</dbReference>
<feature type="domain" description="Carbohydrate kinase FGGY C-terminal" evidence="7">
    <location>
        <begin position="265"/>
        <end position="441"/>
    </location>
</feature>
<evidence type="ECO:0000256" key="4">
    <source>
        <dbReference type="ARBA" id="ARBA00022777"/>
    </source>
</evidence>
<sequence>MDPLLIGIDLGTGSSKGVLTDAQGRVVATAVRPRPRSMSLPRPGWAEVDPEGVWWADVVSIAAELTAAAEGAPIAAVCVSGVGPCLVLCDEQDTPVRPAILYGIDMRATAEIAELTGRYGAEQVLDRTGTPLTTQAVGPKAEWVRRHEPQVWRDARRWYNSSSYVVRKLTGEYVLDHHTASQSVPLYDIEARDWHQPWYAEIMGHLPPPRLAWSAEIVGQVTRAAAEATGLPEGTPVCAGTVDAWAESVSVGVRRPGDLMLMYGSTMFFVQQLQGIARHPQLWNTVGVAEGQHCLAAGMATSGSLTSWVRDLVGEVPFETLVAEAARVPAGSDGLLLLPYFAGERTPIFDPDARGVIAGLTLRHGRGHLFRAVYEGIAFGIRQILELLDTSANPVRRLVAVGGGTQGGLWTRIVSDVTGREQEVPAVTIGASYGDALLAATGAGLVAPDTDWTRPGEIVRPDPAVRGTYDTLYAGYTSLYTDTRAQVHTLAALQGSTPA</sequence>
<protein>
    <submittedName>
        <fullName evidence="8">Sugar kinase</fullName>
    </submittedName>
</protein>
<keyword evidence="4 5" id="KW-0418">Kinase</keyword>
<dbReference type="Gene3D" id="3.30.420.40">
    <property type="match status" value="2"/>
</dbReference>
<evidence type="ECO:0000256" key="3">
    <source>
        <dbReference type="ARBA" id="ARBA00022679"/>
    </source>
</evidence>
<dbReference type="CDD" id="cd07804">
    <property type="entry name" value="ASKHA_NBD_FGGY_RrXK-like"/>
    <property type="match status" value="1"/>
</dbReference>
<name>A0A136PYD4_9ACTN</name>
<reference evidence="8 9" key="1">
    <citation type="submission" date="2016-01" db="EMBL/GenBank/DDBJ databases">
        <title>Whole genome sequence and analysis of Micromonospora rosaria DSM 803, which can produce antibacterial substance rosamicin.</title>
        <authorList>
            <person name="Yang H."/>
            <person name="He X."/>
            <person name="Zhu D."/>
        </authorList>
    </citation>
    <scope>NUCLEOTIDE SEQUENCE [LARGE SCALE GENOMIC DNA]</scope>
    <source>
        <strain evidence="8 9">DSM 803</strain>
    </source>
</reference>
<keyword evidence="2" id="KW-0859">Xylose metabolism</keyword>
<dbReference type="Proteomes" id="UP000070620">
    <property type="component" value="Unassembled WGS sequence"/>
</dbReference>
<dbReference type="InterPro" id="IPR050406">
    <property type="entry name" value="FGGY_Carb_Kinase"/>
</dbReference>
<dbReference type="InterPro" id="IPR000577">
    <property type="entry name" value="Carb_kinase_FGGY"/>
</dbReference>
<organism evidence="8 9">
    <name type="scientific">Micromonospora rosaria</name>
    <dbReference type="NCBI Taxonomy" id="47874"/>
    <lineage>
        <taxon>Bacteria</taxon>
        <taxon>Bacillati</taxon>
        <taxon>Actinomycetota</taxon>
        <taxon>Actinomycetes</taxon>
        <taxon>Micromonosporales</taxon>
        <taxon>Micromonosporaceae</taxon>
        <taxon>Micromonospora</taxon>
    </lineage>
</organism>
<comment type="caution">
    <text evidence="8">The sequence shown here is derived from an EMBL/GenBank/DDBJ whole genome shotgun (WGS) entry which is preliminary data.</text>
</comment>
<dbReference type="PANTHER" id="PTHR43095:SF5">
    <property type="entry name" value="XYLULOSE KINASE"/>
    <property type="match status" value="1"/>
</dbReference>
<keyword evidence="9" id="KW-1185">Reference proteome</keyword>
<feature type="domain" description="Carbohydrate kinase FGGY N-terminal" evidence="6">
    <location>
        <begin position="5"/>
        <end position="245"/>
    </location>
</feature>
<comment type="similarity">
    <text evidence="1 5">Belongs to the FGGY kinase family.</text>
</comment>
<dbReference type="OrthoDB" id="9782710at2"/>
<dbReference type="InterPro" id="IPR018483">
    <property type="entry name" value="Carb_kinase_FGGY_CS"/>
</dbReference>
<evidence type="ECO:0000259" key="7">
    <source>
        <dbReference type="Pfam" id="PF02782"/>
    </source>
</evidence>
<gene>
    <name evidence="8" type="ORF">AWW66_02615</name>
</gene>
<keyword evidence="3 5" id="KW-0808">Transferase</keyword>
<evidence type="ECO:0000256" key="2">
    <source>
        <dbReference type="ARBA" id="ARBA00022629"/>
    </source>
</evidence>
<evidence type="ECO:0000256" key="1">
    <source>
        <dbReference type="ARBA" id="ARBA00009156"/>
    </source>
</evidence>
<dbReference type="PROSITE" id="PS00445">
    <property type="entry name" value="FGGY_KINASES_2"/>
    <property type="match status" value="1"/>
</dbReference>
<dbReference type="GO" id="GO:0016301">
    <property type="term" value="F:kinase activity"/>
    <property type="evidence" value="ECO:0007669"/>
    <property type="project" value="UniProtKB-KW"/>
</dbReference>
<dbReference type="InterPro" id="IPR043129">
    <property type="entry name" value="ATPase_NBD"/>
</dbReference>
<proteinExistence type="inferred from homology"/>
<dbReference type="Pfam" id="PF00370">
    <property type="entry name" value="FGGY_N"/>
    <property type="match status" value="1"/>
</dbReference>
<dbReference type="InterPro" id="IPR018484">
    <property type="entry name" value="FGGY_N"/>
</dbReference>
<evidence type="ECO:0000313" key="8">
    <source>
        <dbReference type="EMBL" id="KXK63452.1"/>
    </source>
</evidence>
<dbReference type="PIRSF" id="PIRSF000538">
    <property type="entry name" value="GlpK"/>
    <property type="match status" value="1"/>
</dbReference>
<dbReference type="GO" id="GO:0042732">
    <property type="term" value="P:D-xylose metabolic process"/>
    <property type="evidence" value="ECO:0007669"/>
    <property type="project" value="UniProtKB-KW"/>
</dbReference>
<dbReference type="Pfam" id="PF02782">
    <property type="entry name" value="FGGY_C"/>
    <property type="match status" value="1"/>
</dbReference>
<keyword evidence="2" id="KW-0119">Carbohydrate metabolism</keyword>
<dbReference type="InterPro" id="IPR018485">
    <property type="entry name" value="FGGY_C"/>
</dbReference>
<dbReference type="EMBL" id="LRQV01000005">
    <property type="protein sequence ID" value="KXK63452.1"/>
    <property type="molecule type" value="Genomic_DNA"/>
</dbReference>
<evidence type="ECO:0000259" key="6">
    <source>
        <dbReference type="Pfam" id="PF00370"/>
    </source>
</evidence>
<accession>A0A136PYD4</accession>
<dbReference type="RefSeq" id="WP_067359678.1">
    <property type="nucleotide sequence ID" value="NZ_JBIUBN010000014.1"/>
</dbReference>
<dbReference type="GO" id="GO:0016773">
    <property type="term" value="F:phosphotransferase activity, alcohol group as acceptor"/>
    <property type="evidence" value="ECO:0007669"/>
    <property type="project" value="InterPro"/>
</dbReference>
<evidence type="ECO:0000313" key="9">
    <source>
        <dbReference type="Proteomes" id="UP000070620"/>
    </source>
</evidence>
<dbReference type="PANTHER" id="PTHR43095">
    <property type="entry name" value="SUGAR KINASE"/>
    <property type="match status" value="1"/>
</dbReference>
<evidence type="ECO:0000256" key="5">
    <source>
        <dbReference type="RuleBase" id="RU003733"/>
    </source>
</evidence>
<dbReference type="AlphaFoldDB" id="A0A136PYD4"/>